<evidence type="ECO:0000313" key="5">
    <source>
        <dbReference type="EMBL" id="QKX58239.1"/>
    </source>
</evidence>
<dbReference type="OrthoDB" id="655030at2759"/>
<evidence type="ECO:0000259" key="4">
    <source>
        <dbReference type="Pfam" id="PF01494"/>
    </source>
</evidence>
<reference evidence="6" key="1">
    <citation type="submission" date="2020-06" db="EMBL/GenBank/DDBJ databases">
        <title>A chromosome-scale genome assembly of Talaromyces rugulosus W13939.</title>
        <authorList>
            <person name="Wang B."/>
            <person name="Guo L."/>
            <person name="Ye K."/>
            <person name="Wang L."/>
        </authorList>
    </citation>
    <scope>NUCLEOTIDE SEQUENCE [LARGE SCALE GENOMIC DNA]</scope>
    <source>
        <strain evidence="6">W13939</strain>
    </source>
</reference>
<dbReference type="Gene3D" id="3.50.50.60">
    <property type="entry name" value="FAD/NAD(P)-binding domain"/>
    <property type="match status" value="1"/>
</dbReference>
<dbReference type="InterPro" id="IPR036188">
    <property type="entry name" value="FAD/NAD-bd_sf"/>
</dbReference>
<dbReference type="InterPro" id="IPR051704">
    <property type="entry name" value="FAD_aromatic-hydroxylase"/>
</dbReference>
<dbReference type="KEGG" id="trg:TRUGW13939_05360"/>
<evidence type="ECO:0000256" key="3">
    <source>
        <dbReference type="ARBA" id="ARBA00023002"/>
    </source>
</evidence>
<dbReference type="RefSeq" id="XP_035344417.1">
    <property type="nucleotide sequence ID" value="XM_035488524.1"/>
</dbReference>
<accession>A0A7H8QW60</accession>
<feature type="domain" description="FAD-binding" evidence="4">
    <location>
        <begin position="2"/>
        <end position="351"/>
    </location>
</feature>
<keyword evidence="3" id="KW-0560">Oxidoreductase</keyword>
<sequence length="424" mass="47138">MRVLISGAGVAGPTLAWFLAKTGASITVVEKSQAILPHGQNVDLKGTAVTVIKKMGLLDRVRQSNTTEKGTQFIDSKGDPFASFPVKGGFSASLSSEFEILRGDLAAILYKASRQSPNVEYLFGTTIKEVTSNDNDTVTVKFSHDKVEEFDLLVAADGQWSKIRQQCFPAECVNVIDKGMYAVYWTVPRLPSDNDWWNIYVALRSRIITLRPDPYGTIRAMFTRMPCSEDEKMAWLEATKNGKQAQQELIRKDFADAGWQSQRLLNDLEHAPDFYFQVLQQIKMSKWSNTRVVCVGDAAYAPSPVAGGGTSLAIIGAYILAGELSKLDEHERPSKALEAYESIYRPFVEEAQKIPSFVPAIAHPKTAWHRLLLQYSLWTLAKVLSVVAAIPRLAKSFDQNSKDDFPLPYYPKLDIKTSQIATSS</sequence>
<dbReference type="Pfam" id="PF01494">
    <property type="entry name" value="FAD_binding_3"/>
    <property type="match status" value="1"/>
</dbReference>
<dbReference type="Proteomes" id="UP000509510">
    <property type="component" value="Chromosome III"/>
</dbReference>
<dbReference type="AlphaFoldDB" id="A0A7H8QW60"/>
<gene>
    <name evidence="5" type="ORF">TRUGW13939_05360</name>
</gene>
<dbReference type="InterPro" id="IPR002938">
    <property type="entry name" value="FAD-bd"/>
</dbReference>
<dbReference type="Gene3D" id="3.30.9.10">
    <property type="entry name" value="D-Amino Acid Oxidase, subunit A, domain 2"/>
    <property type="match status" value="1"/>
</dbReference>
<dbReference type="EMBL" id="CP055900">
    <property type="protein sequence ID" value="QKX58239.1"/>
    <property type="molecule type" value="Genomic_DNA"/>
</dbReference>
<dbReference type="PANTHER" id="PTHR46865">
    <property type="entry name" value="OXIDOREDUCTASE-RELATED"/>
    <property type="match status" value="1"/>
</dbReference>
<dbReference type="PRINTS" id="PR00420">
    <property type="entry name" value="RNGMNOXGNASE"/>
</dbReference>
<name>A0A7H8QW60_TALRU</name>
<dbReference type="PANTHER" id="PTHR46865:SF2">
    <property type="entry name" value="MONOOXYGENASE"/>
    <property type="match status" value="1"/>
</dbReference>
<keyword evidence="6" id="KW-1185">Reference proteome</keyword>
<protein>
    <recommendedName>
        <fullName evidence="4">FAD-binding domain-containing protein</fullName>
    </recommendedName>
</protein>
<evidence type="ECO:0000256" key="2">
    <source>
        <dbReference type="ARBA" id="ARBA00022827"/>
    </source>
</evidence>
<proteinExistence type="predicted"/>
<organism evidence="5 6">
    <name type="scientific">Talaromyces rugulosus</name>
    <name type="common">Penicillium rugulosum</name>
    <dbReference type="NCBI Taxonomy" id="121627"/>
    <lineage>
        <taxon>Eukaryota</taxon>
        <taxon>Fungi</taxon>
        <taxon>Dikarya</taxon>
        <taxon>Ascomycota</taxon>
        <taxon>Pezizomycotina</taxon>
        <taxon>Eurotiomycetes</taxon>
        <taxon>Eurotiomycetidae</taxon>
        <taxon>Eurotiales</taxon>
        <taxon>Trichocomaceae</taxon>
        <taxon>Talaromyces</taxon>
        <taxon>Talaromyces sect. Islandici</taxon>
    </lineage>
</organism>
<keyword evidence="1" id="KW-0285">Flavoprotein</keyword>
<evidence type="ECO:0000313" key="6">
    <source>
        <dbReference type="Proteomes" id="UP000509510"/>
    </source>
</evidence>
<dbReference type="GeneID" id="55992858"/>
<keyword evidence="2" id="KW-0274">FAD</keyword>
<dbReference type="SUPFAM" id="SSF51905">
    <property type="entry name" value="FAD/NAD(P)-binding domain"/>
    <property type="match status" value="1"/>
</dbReference>
<dbReference type="GO" id="GO:0016491">
    <property type="term" value="F:oxidoreductase activity"/>
    <property type="evidence" value="ECO:0007669"/>
    <property type="project" value="UniProtKB-KW"/>
</dbReference>
<dbReference type="GO" id="GO:0071949">
    <property type="term" value="F:FAD binding"/>
    <property type="evidence" value="ECO:0007669"/>
    <property type="project" value="InterPro"/>
</dbReference>
<evidence type="ECO:0000256" key="1">
    <source>
        <dbReference type="ARBA" id="ARBA00022630"/>
    </source>
</evidence>